<keyword evidence="2" id="KW-0732">Signal</keyword>
<accession>A0A8J5G736</accession>
<keyword evidence="6" id="KW-1185">Reference proteome</keyword>
<feature type="domain" description="Inhibitor I9" evidence="4">
    <location>
        <begin position="46"/>
        <end position="107"/>
    </location>
</feature>
<dbReference type="SUPFAM" id="SSF52743">
    <property type="entry name" value="Subtilisin-like"/>
    <property type="match status" value="1"/>
</dbReference>
<dbReference type="InterPro" id="IPR045051">
    <property type="entry name" value="SBT"/>
</dbReference>
<evidence type="ECO:0000259" key="4">
    <source>
        <dbReference type="Pfam" id="PF05922"/>
    </source>
</evidence>
<feature type="compositionally biased region" description="Basic and acidic residues" evidence="3">
    <location>
        <begin position="1"/>
        <end position="11"/>
    </location>
</feature>
<reference evidence="5 6" key="1">
    <citation type="submission" date="2020-08" db="EMBL/GenBank/DDBJ databases">
        <title>Plant Genome Project.</title>
        <authorList>
            <person name="Zhang R.-G."/>
        </authorList>
    </citation>
    <scope>NUCLEOTIDE SEQUENCE [LARGE SCALE GENOMIC DNA]</scope>
    <source>
        <tissue evidence="5">Rhizome</tissue>
    </source>
</reference>
<dbReference type="GO" id="GO:0004252">
    <property type="term" value="F:serine-type endopeptidase activity"/>
    <property type="evidence" value="ECO:0007669"/>
    <property type="project" value="InterPro"/>
</dbReference>
<name>A0A8J5G736_ZINOF</name>
<evidence type="ECO:0000256" key="2">
    <source>
        <dbReference type="ARBA" id="ARBA00022729"/>
    </source>
</evidence>
<dbReference type="Proteomes" id="UP000734854">
    <property type="component" value="Unassembled WGS sequence"/>
</dbReference>
<evidence type="ECO:0000313" key="6">
    <source>
        <dbReference type="Proteomes" id="UP000734854"/>
    </source>
</evidence>
<feature type="region of interest" description="Disordered" evidence="3">
    <location>
        <begin position="1"/>
        <end position="34"/>
    </location>
</feature>
<dbReference type="EMBL" id="JACMSC010000011">
    <property type="protein sequence ID" value="KAG6501618.1"/>
    <property type="molecule type" value="Genomic_DNA"/>
</dbReference>
<sequence length="152" mass="16890">MNGKPIERRSEGAGSSSSFDRVAPSQERDKPERFNTGVRGRIGAVWHEDLEGTSFSPIKEEALSSIVYSYRHGFSGFAAMLTDSQAQQIRELPEVISIKVSSSLELHTTRSWDYLGLSYDQHQPMGLLQRGTFGEDIIIGVVDSGKHEFSIL</sequence>
<comment type="caution">
    <text evidence="5">The sequence shown here is derived from an EMBL/GenBank/DDBJ whole genome shotgun (WGS) entry which is preliminary data.</text>
</comment>
<evidence type="ECO:0000256" key="3">
    <source>
        <dbReference type="SAM" id="MobiDB-lite"/>
    </source>
</evidence>
<dbReference type="InterPro" id="IPR010259">
    <property type="entry name" value="S8pro/Inhibitor_I9"/>
</dbReference>
<dbReference type="Gene3D" id="3.30.70.80">
    <property type="entry name" value="Peptidase S8 propeptide/proteinase inhibitor I9"/>
    <property type="match status" value="1"/>
</dbReference>
<evidence type="ECO:0000256" key="1">
    <source>
        <dbReference type="ARBA" id="ARBA00011073"/>
    </source>
</evidence>
<gene>
    <name evidence="5" type="ORF">ZIOFF_041501</name>
</gene>
<evidence type="ECO:0000313" key="5">
    <source>
        <dbReference type="EMBL" id="KAG6501618.1"/>
    </source>
</evidence>
<organism evidence="5 6">
    <name type="scientific">Zingiber officinale</name>
    <name type="common">Ginger</name>
    <name type="synonym">Amomum zingiber</name>
    <dbReference type="NCBI Taxonomy" id="94328"/>
    <lineage>
        <taxon>Eukaryota</taxon>
        <taxon>Viridiplantae</taxon>
        <taxon>Streptophyta</taxon>
        <taxon>Embryophyta</taxon>
        <taxon>Tracheophyta</taxon>
        <taxon>Spermatophyta</taxon>
        <taxon>Magnoliopsida</taxon>
        <taxon>Liliopsida</taxon>
        <taxon>Zingiberales</taxon>
        <taxon>Zingiberaceae</taxon>
        <taxon>Zingiber</taxon>
    </lineage>
</organism>
<dbReference type="GO" id="GO:0006508">
    <property type="term" value="P:proteolysis"/>
    <property type="evidence" value="ECO:0007669"/>
    <property type="project" value="InterPro"/>
</dbReference>
<proteinExistence type="inferred from homology"/>
<dbReference type="PANTHER" id="PTHR10795">
    <property type="entry name" value="PROPROTEIN CONVERTASE SUBTILISIN/KEXIN"/>
    <property type="match status" value="1"/>
</dbReference>
<dbReference type="InterPro" id="IPR036852">
    <property type="entry name" value="Peptidase_S8/S53_dom_sf"/>
</dbReference>
<dbReference type="AlphaFoldDB" id="A0A8J5G736"/>
<protein>
    <recommendedName>
        <fullName evidence="4">Inhibitor I9 domain-containing protein</fullName>
    </recommendedName>
</protein>
<dbReference type="InterPro" id="IPR037045">
    <property type="entry name" value="S8pro/Inhibitor_I9_sf"/>
</dbReference>
<dbReference type="Pfam" id="PF05922">
    <property type="entry name" value="Inhibitor_I9"/>
    <property type="match status" value="1"/>
</dbReference>
<comment type="similarity">
    <text evidence="1">Belongs to the peptidase S8 family.</text>
</comment>